<evidence type="ECO:0000256" key="1">
    <source>
        <dbReference type="SAM" id="Phobius"/>
    </source>
</evidence>
<evidence type="ECO:0000313" key="2">
    <source>
        <dbReference type="EMBL" id="GAA4552569.1"/>
    </source>
</evidence>
<dbReference type="Proteomes" id="UP001501598">
    <property type="component" value="Unassembled WGS sequence"/>
</dbReference>
<accession>A0ABP8RYC8</accession>
<keyword evidence="1" id="KW-1133">Transmembrane helix</keyword>
<evidence type="ECO:0000313" key="3">
    <source>
        <dbReference type="Proteomes" id="UP001501598"/>
    </source>
</evidence>
<name>A0ABP8RYC8_9PSEU</name>
<dbReference type="EMBL" id="BAABGT010000073">
    <property type="protein sequence ID" value="GAA4552569.1"/>
    <property type="molecule type" value="Genomic_DNA"/>
</dbReference>
<gene>
    <name evidence="2" type="ORF">GCM10023175_46630</name>
</gene>
<sequence>MTQRHWISGKSVILGILSVAVMFVTWICWDNSFAESEEATAPTFLTIFGDGASIKIEGYYYSGSSPRSVISVLPKVIDARLAPGYIIAQGRLEEELMSCGAANLTVVDTLPGRVGRPPDSTIFRYDSTAVCSLTSSEPDPLWSTSGSRVTFRSPSISLNPLDPAPADSASCVQVALRSSPQLNVEAQEPPVTPVKQEFNSNNDRLFSWDACDDGQQLPKITADLDFTVTVFNDASLADRANRWLFAGGAFAGLFGALLLEFLLSFFRDPQERRPQIVNRFSRLRR</sequence>
<reference evidence="3" key="1">
    <citation type="journal article" date="2019" name="Int. J. Syst. Evol. Microbiol.">
        <title>The Global Catalogue of Microorganisms (GCM) 10K type strain sequencing project: providing services to taxonomists for standard genome sequencing and annotation.</title>
        <authorList>
            <consortium name="The Broad Institute Genomics Platform"/>
            <consortium name="The Broad Institute Genome Sequencing Center for Infectious Disease"/>
            <person name="Wu L."/>
            <person name="Ma J."/>
        </authorList>
    </citation>
    <scope>NUCLEOTIDE SEQUENCE [LARGE SCALE GENOMIC DNA]</scope>
    <source>
        <strain evidence="3">JCM 17906</strain>
    </source>
</reference>
<proteinExistence type="predicted"/>
<feature type="transmembrane region" description="Helical" evidence="1">
    <location>
        <begin position="12"/>
        <end position="29"/>
    </location>
</feature>
<organism evidence="2 3">
    <name type="scientific">Pseudonocardia xishanensis</name>
    <dbReference type="NCBI Taxonomy" id="630995"/>
    <lineage>
        <taxon>Bacteria</taxon>
        <taxon>Bacillati</taxon>
        <taxon>Actinomycetota</taxon>
        <taxon>Actinomycetes</taxon>
        <taxon>Pseudonocardiales</taxon>
        <taxon>Pseudonocardiaceae</taxon>
        <taxon>Pseudonocardia</taxon>
    </lineage>
</organism>
<keyword evidence="1" id="KW-0472">Membrane</keyword>
<feature type="transmembrane region" description="Helical" evidence="1">
    <location>
        <begin position="243"/>
        <end position="266"/>
    </location>
</feature>
<keyword evidence="3" id="KW-1185">Reference proteome</keyword>
<comment type="caution">
    <text evidence="2">The sequence shown here is derived from an EMBL/GenBank/DDBJ whole genome shotgun (WGS) entry which is preliminary data.</text>
</comment>
<protein>
    <submittedName>
        <fullName evidence="2">Uncharacterized protein</fullName>
    </submittedName>
</protein>
<keyword evidence="1" id="KW-0812">Transmembrane</keyword>